<evidence type="ECO:0000256" key="1">
    <source>
        <dbReference type="ARBA" id="ARBA00023015"/>
    </source>
</evidence>
<evidence type="ECO:0000256" key="3">
    <source>
        <dbReference type="ARBA" id="ARBA00023163"/>
    </source>
</evidence>
<dbReference type="SUPFAM" id="SSF55781">
    <property type="entry name" value="GAF domain-like"/>
    <property type="match status" value="1"/>
</dbReference>
<proteinExistence type="predicted"/>
<dbReference type="GO" id="GO:0045892">
    <property type="term" value="P:negative regulation of DNA-templated transcription"/>
    <property type="evidence" value="ECO:0007669"/>
    <property type="project" value="TreeGrafter"/>
</dbReference>
<sequence>MSDYNETAPDSDETYLVPALERGLRILELFRHQDPVLTPNAIAQRLNLPRTTAIRLVQTLQSLGYLERANRDRDYRLGPRVMKLGFEYLNSLALTDIGTPVIERLRDDTGCASHLVVRDGRDVVFVAKAWTHDNTLSTIKVNVGTRIPAHASVHGHVLLGDFSEADIGKLFPEPMLPTYTPYTPRSATEVYERAQKYAAEGCAVSESSFEPGISVVSAPVRDSSGLIAAAVTLTVARPFLEKTMVAAGLVDRVKAAAKDLSERLCFYAEEERAKE</sequence>
<dbReference type="PROSITE" id="PS51077">
    <property type="entry name" value="HTH_ICLR"/>
    <property type="match status" value="1"/>
</dbReference>
<dbReference type="SUPFAM" id="SSF46785">
    <property type="entry name" value="Winged helix' DNA-binding domain"/>
    <property type="match status" value="1"/>
</dbReference>
<dbReference type="Pfam" id="PF09339">
    <property type="entry name" value="HTH_IclR"/>
    <property type="match status" value="1"/>
</dbReference>
<dbReference type="GO" id="GO:0003677">
    <property type="term" value="F:DNA binding"/>
    <property type="evidence" value="ECO:0007669"/>
    <property type="project" value="UniProtKB-KW"/>
</dbReference>
<dbReference type="PANTHER" id="PTHR30136">
    <property type="entry name" value="HELIX-TURN-HELIX TRANSCRIPTIONAL REGULATOR, ICLR FAMILY"/>
    <property type="match status" value="1"/>
</dbReference>
<evidence type="ECO:0000256" key="2">
    <source>
        <dbReference type="ARBA" id="ARBA00023125"/>
    </source>
</evidence>
<comment type="caution">
    <text evidence="6">The sequence shown here is derived from an EMBL/GenBank/DDBJ whole genome shotgun (WGS) entry which is preliminary data.</text>
</comment>
<dbReference type="InterPro" id="IPR036390">
    <property type="entry name" value="WH_DNA-bd_sf"/>
</dbReference>
<keyword evidence="3" id="KW-0804">Transcription</keyword>
<gene>
    <name evidence="6" type="ORF">B0G62_101522</name>
</gene>
<dbReference type="FunFam" id="1.10.10.10:FF:000056">
    <property type="entry name" value="IclR family transcriptional regulator"/>
    <property type="match status" value="1"/>
</dbReference>
<evidence type="ECO:0000259" key="4">
    <source>
        <dbReference type="PROSITE" id="PS51077"/>
    </source>
</evidence>
<reference evidence="6 7" key="1">
    <citation type="submission" date="2018-01" db="EMBL/GenBank/DDBJ databases">
        <title>Genomic Encyclopedia of Type Strains, Phase III (KMG-III): the genomes of soil and plant-associated and newly described type strains.</title>
        <authorList>
            <person name="Whitman W."/>
        </authorList>
    </citation>
    <scope>NUCLEOTIDE SEQUENCE [LARGE SCALE GENOMIC DNA]</scope>
    <source>
        <strain evidence="6 7">JCM 18070</strain>
    </source>
</reference>
<dbReference type="Gene3D" id="3.30.450.40">
    <property type="match status" value="1"/>
</dbReference>
<organism evidence="6 7">
    <name type="scientific">Paraburkholderia eburnea</name>
    <dbReference type="NCBI Taxonomy" id="1189126"/>
    <lineage>
        <taxon>Bacteria</taxon>
        <taxon>Pseudomonadati</taxon>
        <taxon>Pseudomonadota</taxon>
        <taxon>Betaproteobacteria</taxon>
        <taxon>Burkholderiales</taxon>
        <taxon>Burkholderiaceae</taxon>
        <taxon>Paraburkholderia</taxon>
    </lineage>
</organism>
<dbReference type="GO" id="GO:0003700">
    <property type="term" value="F:DNA-binding transcription factor activity"/>
    <property type="evidence" value="ECO:0007669"/>
    <property type="project" value="TreeGrafter"/>
</dbReference>
<feature type="domain" description="HTH iclR-type" evidence="4">
    <location>
        <begin position="17"/>
        <end position="79"/>
    </location>
</feature>
<dbReference type="InterPro" id="IPR050707">
    <property type="entry name" value="HTH_MetabolicPath_Reg"/>
</dbReference>
<dbReference type="InterPro" id="IPR029016">
    <property type="entry name" value="GAF-like_dom_sf"/>
</dbReference>
<keyword evidence="1" id="KW-0805">Transcription regulation</keyword>
<dbReference type="Proteomes" id="UP000237381">
    <property type="component" value="Unassembled WGS sequence"/>
</dbReference>
<dbReference type="InterPro" id="IPR036388">
    <property type="entry name" value="WH-like_DNA-bd_sf"/>
</dbReference>
<dbReference type="InterPro" id="IPR005471">
    <property type="entry name" value="Tscrpt_reg_IclR_N"/>
</dbReference>
<dbReference type="PROSITE" id="PS51078">
    <property type="entry name" value="ICLR_ED"/>
    <property type="match status" value="1"/>
</dbReference>
<dbReference type="RefSeq" id="WP_103702219.1">
    <property type="nucleotide sequence ID" value="NZ_PQGA01000001.1"/>
</dbReference>
<dbReference type="InterPro" id="IPR014757">
    <property type="entry name" value="Tscrpt_reg_IclR_C"/>
</dbReference>
<dbReference type="AlphaFoldDB" id="A0A2S4MNB0"/>
<evidence type="ECO:0000259" key="5">
    <source>
        <dbReference type="PROSITE" id="PS51078"/>
    </source>
</evidence>
<keyword evidence="7" id="KW-1185">Reference proteome</keyword>
<dbReference type="Gene3D" id="1.10.10.10">
    <property type="entry name" value="Winged helix-like DNA-binding domain superfamily/Winged helix DNA-binding domain"/>
    <property type="match status" value="1"/>
</dbReference>
<evidence type="ECO:0000313" key="7">
    <source>
        <dbReference type="Proteomes" id="UP000237381"/>
    </source>
</evidence>
<dbReference type="EMBL" id="PQGA01000001">
    <property type="protein sequence ID" value="POR56125.1"/>
    <property type="molecule type" value="Genomic_DNA"/>
</dbReference>
<evidence type="ECO:0000313" key="6">
    <source>
        <dbReference type="EMBL" id="POR56125.1"/>
    </source>
</evidence>
<keyword evidence="2" id="KW-0238">DNA-binding</keyword>
<dbReference type="Pfam" id="PF01614">
    <property type="entry name" value="IclR_C"/>
    <property type="match status" value="1"/>
</dbReference>
<dbReference type="OrthoDB" id="5401369at2"/>
<name>A0A2S4MNB0_9BURK</name>
<dbReference type="SMART" id="SM00346">
    <property type="entry name" value="HTH_ICLR"/>
    <property type="match status" value="1"/>
</dbReference>
<protein>
    <submittedName>
        <fullName evidence="6">IclR family transcriptional regulator</fullName>
    </submittedName>
</protein>
<feature type="domain" description="IclR-ED" evidence="5">
    <location>
        <begin position="80"/>
        <end position="266"/>
    </location>
</feature>
<accession>A0A2S4MNB0</accession>
<dbReference type="PANTHER" id="PTHR30136:SF34">
    <property type="entry name" value="TRANSCRIPTIONAL REGULATOR"/>
    <property type="match status" value="1"/>
</dbReference>